<comment type="caution">
    <text evidence="21">The sequence shown here is derived from an EMBL/GenBank/DDBJ whole genome shotgun (WGS) entry which is preliminary data.</text>
</comment>
<comment type="catalytic activity">
    <reaction evidence="14">
        <text>L-leucine(out) + L-arginine(in) = L-leucine(in) + L-arginine(out)</text>
        <dbReference type="Rhea" id="RHEA:71059"/>
        <dbReference type="ChEBI" id="CHEBI:32682"/>
        <dbReference type="ChEBI" id="CHEBI:57427"/>
    </reaction>
    <physiologicalReaction direction="left-to-right" evidence="14">
        <dbReference type="Rhea" id="RHEA:71060"/>
    </physiologicalReaction>
</comment>
<evidence type="ECO:0000256" key="20">
    <source>
        <dbReference type="SAM" id="Phobius"/>
    </source>
</evidence>
<evidence type="ECO:0000256" key="16">
    <source>
        <dbReference type="ARBA" id="ARBA00079910"/>
    </source>
</evidence>
<dbReference type="PIRSF" id="PIRSF006060">
    <property type="entry name" value="AA_transporter"/>
    <property type="match status" value="1"/>
</dbReference>
<keyword evidence="8 20" id="KW-0472">Membrane</keyword>
<accession>A0AAD8E585</accession>
<sequence length="520" mass="57764">MAQNIPAKCTGNAHRSNFQTNITTMGESNNGRVLSENSNNSGGDEKLELKRELGLFSATNLIIGVIIGSGIFVSPSLALEKSGSVGLCLTIWAACGLISLLGALCFAELGLLIPRSGAEYVYIQEAFGRMHKFWGPLPSFLCSWVYVVICRPAEVAVIILAFSEYVCQPFEMHFGVMSPEYRDLAIKLISLIGLSLLTYINFVSVKVFVRVQNLFTITKLLACFILIIAGIYQLSIGNTSNITRGFEGSNITPKHISLAFYYCLWPYDGWSTVTIVTEEVKKPEVNILRSILIAVPVVTVVYFMINIAYMTILTIPEMIEAPAVAVHCTNRTLGVFNFVIPLGVAMSAFGSALSIQFSIARLCYVASKEGHMLEAFSYIHMRRFTPAPAVILQGVLTTVFILAGNIATLIDFASFLIWIFYGLAMISLLVLRKTMKDVERPFTVQLWIPVFMIFVSLFLCLVPIITDPSPHYFIAIVLIALGVAVYIPFVFYMIRPAFMDKFTYYVQMLMEVAPEEKRSE</sequence>
<reference evidence="21" key="2">
    <citation type="submission" date="2023-05" db="EMBL/GenBank/DDBJ databases">
        <authorList>
            <person name="Fouks B."/>
        </authorList>
    </citation>
    <scope>NUCLEOTIDE SEQUENCE</scope>
    <source>
        <strain evidence="21">Stay&amp;Tobe</strain>
        <tissue evidence="21">Testes</tissue>
    </source>
</reference>
<feature type="transmembrane region" description="Helical" evidence="20">
    <location>
        <begin position="184"/>
        <end position="202"/>
    </location>
</feature>
<feature type="transmembrane region" description="Helical" evidence="20">
    <location>
        <begin position="53"/>
        <end position="73"/>
    </location>
</feature>
<dbReference type="Proteomes" id="UP001233999">
    <property type="component" value="Unassembled WGS sequence"/>
</dbReference>
<evidence type="ECO:0000256" key="3">
    <source>
        <dbReference type="ARBA" id="ARBA00022448"/>
    </source>
</evidence>
<keyword evidence="6 20" id="KW-0812">Transmembrane</keyword>
<comment type="catalytic activity">
    <reaction evidence="11">
        <text>L-cystine(out) + L-arginine(in) = L-cystine(in) + L-arginine(out)</text>
        <dbReference type="Rhea" id="RHEA:71075"/>
        <dbReference type="ChEBI" id="CHEBI:32682"/>
        <dbReference type="ChEBI" id="CHEBI:35491"/>
    </reaction>
    <physiologicalReaction direction="left-to-right" evidence="11">
        <dbReference type="Rhea" id="RHEA:71076"/>
    </physiologicalReaction>
</comment>
<dbReference type="PANTHER" id="PTHR11785:SF514">
    <property type="entry name" value="B(0,+)-TYPE AMINO ACID TRANSPORTER 1-LIKE PROTEIN"/>
    <property type="match status" value="1"/>
</dbReference>
<dbReference type="GO" id="GO:0015179">
    <property type="term" value="F:L-amino acid transmembrane transporter activity"/>
    <property type="evidence" value="ECO:0007669"/>
    <property type="project" value="TreeGrafter"/>
</dbReference>
<dbReference type="PANTHER" id="PTHR11785">
    <property type="entry name" value="AMINO ACID TRANSPORTER"/>
    <property type="match status" value="1"/>
</dbReference>
<feature type="region of interest" description="Disordered" evidence="19">
    <location>
        <begin position="24"/>
        <end position="43"/>
    </location>
</feature>
<dbReference type="AlphaFoldDB" id="A0AAD8E585"/>
<protein>
    <recommendedName>
        <fullName evidence="15">b(0,+)-type amino acid transporter 1</fullName>
    </recommendedName>
    <alternativeName>
        <fullName evidence="16">Glycoprotein-associated amino acid transporter b0,+AT1</fullName>
    </alternativeName>
    <alternativeName>
        <fullName evidence="17">Solute carrier family 7 member 9</fullName>
    </alternativeName>
</protein>
<evidence type="ECO:0000256" key="9">
    <source>
        <dbReference type="ARBA" id="ARBA00023157"/>
    </source>
</evidence>
<feature type="transmembrane region" description="Helical" evidence="20">
    <location>
        <begin position="214"/>
        <end position="234"/>
    </location>
</feature>
<dbReference type="GO" id="GO:0016324">
    <property type="term" value="C:apical plasma membrane"/>
    <property type="evidence" value="ECO:0007669"/>
    <property type="project" value="UniProtKB-SubCell"/>
</dbReference>
<evidence type="ECO:0000256" key="4">
    <source>
        <dbReference type="ARBA" id="ARBA00022475"/>
    </source>
</evidence>
<evidence type="ECO:0000256" key="15">
    <source>
        <dbReference type="ARBA" id="ARBA00074336"/>
    </source>
</evidence>
<organism evidence="21 22">
    <name type="scientific">Diploptera punctata</name>
    <name type="common">Pacific beetle cockroach</name>
    <dbReference type="NCBI Taxonomy" id="6984"/>
    <lineage>
        <taxon>Eukaryota</taxon>
        <taxon>Metazoa</taxon>
        <taxon>Ecdysozoa</taxon>
        <taxon>Arthropoda</taxon>
        <taxon>Hexapoda</taxon>
        <taxon>Insecta</taxon>
        <taxon>Pterygota</taxon>
        <taxon>Neoptera</taxon>
        <taxon>Polyneoptera</taxon>
        <taxon>Dictyoptera</taxon>
        <taxon>Blattodea</taxon>
        <taxon>Blaberoidea</taxon>
        <taxon>Blaberidae</taxon>
        <taxon>Diplopterinae</taxon>
        <taxon>Diploptera</taxon>
    </lineage>
</organism>
<feature type="transmembrane region" description="Helical" evidence="20">
    <location>
        <begin position="85"/>
        <end position="113"/>
    </location>
</feature>
<keyword evidence="9" id="KW-1015">Disulfide bond</keyword>
<comment type="catalytic activity">
    <reaction evidence="18">
        <text>L-phenylalanine(out) + L-arginine(in) = L-phenylalanine(in) + L-arginine(out)</text>
        <dbReference type="Rhea" id="RHEA:71067"/>
        <dbReference type="ChEBI" id="CHEBI:32682"/>
        <dbReference type="ChEBI" id="CHEBI:58095"/>
    </reaction>
    <physiologicalReaction direction="left-to-right" evidence="18">
        <dbReference type="Rhea" id="RHEA:71068"/>
    </physiologicalReaction>
</comment>
<gene>
    <name evidence="21" type="ORF">L9F63_005673</name>
</gene>
<feature type="transmembrane region" description="Helical" evidence="20">
    <location>
        <begin position="443"/>
        <end position="466"/>
    </location>
</feature>
<evidence type="ECO:0000256" key="13">
    <source>
        <dbReference type="ARBA" id="ARBA00052179"/>
    </source>
</evidence>
<keyword evidence="4" id="KW-1003">Cell membrane</keyword>
<evidence type="ECO:0000256" key="14">
    <source>
        <dbReference type="ARBA" id="ARBA00052732"/>
    </source>
</evidence>
<evidence type="ECO:0000256" key="11">
    <source>
        <dbReference type="ARBA" id="ARBA00051814"/>
    </source>
</evidence>
<dbReference type="InterPro" id="IPR002293">
    <property type="entry name" value="AA/rel_permease1"/>
</dbReference>
<dbReference type="Pfam" id="PF13520">
    <property type="entry name" value="AA_permease_2"/>
    <property type="match status" value="1"/>
</dbReference>
<evidence type="ECO:0000256" key="1">
    <source>
        <dbReference type="ARBA" id="ARBA00004424"/>
    </source>
</evidence>
<evidence type="ECO:0000256" key="10">
    <source>
        <dbReference type="ARBA" id="ARBA00051323"/>
    </source>
</evidence>
<comment type="catalytic activity">
    <reaction evidence="12">
        <text>L-histidine(out) + L-arginine(in) = L-histidine(in) + L-arginine(out)</text>
        <dbReference type="Rhea" id="RHEA:71063"/>
        <dbReference type="ChEBI" id="CHEBI:32682"/>
        <dbReference type="ChEBI" id="CHEBI:57595"/>
    </reaction>
    <physiologicalReaction direction="left-to-right" evidence="12">
        <dbReference type="Rhea" id="RHEA:71064"/>
    </physiologicalReaction>
</comment>
<evidence type="ECO:0000313" key="22">
    <source>
        <dbReference type="Proteomes" id="UP001233999"/>
    </source>
</evidence>
<comment type="catalytic activity">
    <reaction evidence="13">
        <text>L-cysteine(out) + L-arginine(in) = L-cysteine(in) + L-arginine(out)</text>
        <dbReference type="Rhea" id="RHEA:71071"/>
        <dbReference type="ChEBI" id="CHEBI:32682"/>
        <dbReference type="ChEBI" id="CHEBI:35235"/>
    </reaction>
    <physiologicalReaction direction="left-to-right" evidence="13">
        <dbReference type="Rhea" id="RHEA:71072"/>
    </physiologicalReaction>
</comment>
<dbReference type="Gene3D" id="1.20.1740.10">
    <property type="entry name" value="Amino acid/polyamine transporter I"/>
    <property type="match status" value="1"/>
</dbReference>
<comment type="subcellular location">
    <subcellularLocation>
        <location evidence="1">Apical cell membrane</location>
        <topology evidence="1">Multi-pass membrane protein</topology>
    </subcellularLocation>
</comment>
<name>A0AAD8E585_DIPPU</name>
<dbReference type="InterPro" id="IPR050598">
    <property type="entry name" value="AminoAcid_Transporter"/>
</dbReference>
<keyword evidence="7 20" id="KW-1133">Transmembrane helix</keyword>
<feature type="transmembrane region" description="Helical" evidence="20">
    <location>
        <begin position="472"/>
        <end position="494"/>
    </location>
</feature>
<evidence type="ECO:0000256" key="5">
    <source>
        <dbReference type="ARBA" id="ARBA00022553"/>
    </source>
</evidence>
<evidence type="ECO:0000256" key="12">
    <source>
        <dbReference type="ARBA" id="ARBA00051835"/>
    </source>
</evidence>
<proteinExistence type="inferred from homology"/>
<comment type="catalytic activity">
    <reaction evidence="10">
        <text>L-lysine(out) + L-arginine(in) = L-lysine(in) + L-arginine(out)</text>
        <dbReference type="Rhea" id="RHEA:70827"/>
        <dbReference type="ChEBI" id="CHEBI:32551"/>
        <dbReference type="ChEBI" id="CHEBI:32682"/>
    </reaction>
    <physiologicalReaction direction="left-to-right" evidence="10">
        <dbReference type="Rhea" id="RHEA:70828"/>
    </physiologicalReaction>
</comment>
<comment type="similarity">
    <text evidence="2">Belongs to the amino acid-polyamine-organocation (APC) superfamily.</text>
</comment>
<feature type="transmembrane region" description="Helical" evidence="20">
    <location>
        <begin position="291"/>
        <end position="315"/>
    </location>
</feature>
<evidence type="ECO:0000256" key="6">
    <source>
        <dbReference type="ARBA" id="ARBA00022692"/>
    </source>
</evidence>
<keyword evidence="5" id="KW-0597">Phosphoprotein</keyword>
<evidence type="ECO:0000256" key="2">
    <source>
        <dbReference type="ARBA" id="ARBA00009523"/>
    </source>
</evidence>
<evidence type="ECO:0000256" key="17">
    <source>
        <dbReference type="ARBA" id="ARBA00083296"/>
    </source>
</evidence>
<evidence type="ECO:0000313" key="21">
    <source>
        <dbReference type="EMBL" id="KAJ9577753.1"/>
    </source>
</evidence>
<dbReference type="EMBL" id="JASPKZ010009348">
    <property type="protein sequence ID" value="KAJ9577753.1"/>
    <property type="molecule type" value="Genomic_DNA"/>
</dbReference>
<feature type="compositionally biased region" description="Polar residues" evidence="19">
    <location>
        <begin position="24"/>
        <end position="42"/>
    </location>
</feature>
<evidence type="ECO:0000256" key="18">
    <source>
        <dbReference type="ARBA" id="ARBA00093193"/>
    </source>
</evidence>
<reference evidence="21" key="1">
    <citation type="journal article" date="2023" name="IScience">
        <title>Live-bearing cockroach genome reveals convergent evolutionary mechanisms linked to viviparity in insects and beyond.</title>
        <authorList>
            <person name="Fouks B."/>
            <person name="Harrison M.C."/>
            <person name="Mikhailova A.A."/>
            <person name="Marchal E."/>
            <person name="English S."/>
            <person name="Carruthers M."/>
            <person name="Jennings E.C."/>
            <person name="Chiamaka E.L."/>
            <person name="Frigard R.A."/>
            <person name="Pippel M."/>
            <person name="Attardo G.M."/>
            <person name="Benoit J.B."/>
            <person name="Bornberg-Bauer E."/>
            <person name="Tobe S.S."/>
        </authorList>
    </citation>
    <scope>NUCLEOTIDE SEQUENCE</scope>
    <source>
        <strain evidence="21">Stay&amp;Tobe</strain>
    </source>
</reference>
<evidence type="ECO:0000256" key="8">
    <source>
        <dbReference type="ARBA" id="ARBA00023136"/>
    </source>
</evidence>
<feature type="transmembrane region" description="Helical" evidence="20">
    <location>
        <begin position="412"/>
        <end position="431"/>
    </location>
</feature>
<keyword evidence="22" id="KW-1185">Reference proteome</keyword>
<feature type="transmembrane region" description="Helical" evidence="20">
    <location>
        <begin position="335"/>
        <end position="364"/>
    </location>
</feature>
<feature type="transmembrane region" description="Helical" evidence="20">
    <location>
        <begin position="384"/>
        <end position="406"/>
    </location>
</feature>
<keyword evidence="3" id="KW-0813">Transport</keyword>
<evidence type="ECO:0000256" key="7">
    <source>
        <dbReference type="ARBA" id="ARBA00022989"/>
    </source>
</evidence>
<dbReference type="FunFam" id="1.20.1740.10:FF:000015">
    <property type="entry name" value="B(0,+)-type amino acid transporter 1"/>
    <property type="match status" value="1"/>
</dbReference>
<evidence type="ECO:0000256" key="19">
    <source>
        <dbReference type="SAM" id="MobiDB-lite"/>
    </source>
</evidence>